<proteinExistence type="predicted"/>
<sequence length="549" mass="60161">MSGLRDMSRRQDAYKAKGAFKQDELRRRREEAQVEIRRQKREESMAKRRNLVVAGDVTDGADSDDDEAVGAALDAQLSEQLPLMIEGVLSEDVDRQLDCTTKFRKLLSKEKNPPIERVIACGVVPRFVEFLRSPHSMIQFEAAWALTNIASGTSDHTQVVINQGAVPIFIQLLSSPVLDVREQAVWALGNIAGDSPKCRDYVLQQGALGPLLALLQENHKLSMLRNATWTLSNFCRGKNPQPDWELVSPALTVLTKLIYSMDDEVLIDACWAISYLSDGANEKIQAVIESGLCRRLVDLLTHPSTAVQTPALRSVGNIVTGNDTQTQVIIASGALPPLLSLLSSPKDGIKKEACWTISNITAGSPHQIQAVIDANIIPPLINILSNADFKTKKEACWAISNATSGGLQEPQQIRYLVSQGCIKPLCDLLRGMDNKIIQVALDGLENILRVGEQDKEAAGEGAVNQYALHIEECGGMVSIHNLQHHENLEIYKKCFHIMDKYFPDDEEQDTGLAAPQVDESGAFAFTSDLNAPQGGFNFATPSGANGMQQ</sequence>
<protein>
    <submittedName>
        <fullName evidence="1">SRP1-importin alpha</fullName>
    </submittedName>
</protein>
<organism evidence="1 2">
    <name type="scientific">Violaceomyces palustris</name>
    <dbReference type="NCBI Taxonomy" id="1673888"/>
    <lineage>
        <taxon>Eukaryota</taxon>
        <taxon>Fungi</taxon>
        <taxon>Dikarya</taxon>
        <taxon>Basidiomycota</taxon>
        <taxon>Ustilaginomycotina</taxon>
        <taxon>Ustilaginomycetes</taxon>
        <taxon>Violaceomycetales</taxon>
        <taxon>Violaceomycetaceae</taxon>
        <taxon>Violaceomyces</taxon>
    </lineage>
</organism>
<keyword evidence="2" id="KW-1185">Reference proteome</keyword>
<reference evidence="1 2" key="1">
    <citation type="journal article" date="2018" name="Mol. Biol. Evol.">
        <title>Broad Genomic Sampling Reveals a Smut Pathogenic Ancestry of the Fungal Clade Ustilaginomycotina.</title>
        <authorList>
            <person name="Kijpornyongpan T."/>
            <person name="Mondo S.J."/>
            <person name="Barry K."/>
            <person name="Sandor L."/>
            <person name="Lee J."/>
            <person name="Lipzen A."/>
            <person name="Pangilinan J."/>
            <person name="LaButti K."/>
            <person name="Hainaut M."/>
            <person name="Henrissat B."/>
            <person name="Grigoriev I.V."/>
            <person name="Spatafora J.W."/>
            <person name="Aime M.C."/>
        </authorList>
    </citation>
    <scope>NUCLEOTIDE SEQUENCE [LARGE SCALE GENOMIC DNA]</scope>
    <source>
        <strain evidence="1 2">SA 807</strain>
    </source>
</reference>
<accession>A0ACD0NPT2</accession>
<name>A0ACD0NPT2_9BASI</name>
<dbReference type="EMBL" id="KZ820328">
    <property type="protein sequence ID" value="PWN47830.1"/>
    <property type="molecule type" value="Genomic_DNA"/>
</dbReference>
<dbReference type="Proteomes" id="UP000245626">
    <property type="component" value="Unassembled WGS sequence"/>
</dbReference>
<evidence type="ECO:0000313" key="1">
    <source>
        <dbReference type="EMBL" id="PWN47830.1"/>
    </source>
</evidence>
<evidence type="ECO:0000313" key="2">
    <source>
        <dbReference type="Proteomes" id="UP000245626"/>
    </source>
</evidence>
<gene>
    <name evidence="1" type="ORF">IE53DRAFT_390018</name>
</gene>